<dbReference type="InterPro" id="IPR016084">
    <property type="entry name" value="Haem_Oase-like_multi-hlx"/>
</dbReference>
<dbReference type="EMBL" id="JF412274">
    <property type="protein sequence ID" value="AEH59084.1"/>
    <property type="molecule type" value="Genomic_DNA"/>
</dbReference>
<name>F8TUH2_9GAMM</name>
<dbReference type="InterPro" id="IPR016053">
    <property type="entry name" value="Haem_Oase-like"/>
</dbReference>
<dbReference type="GO" id="GO:0004392">
    <property type="term" value="F:heme oxygenase (decyclizing) activity"/>
    <property type="evidence" value="ECO:0007669"/>
    <property type="project" value="InterPro"/>
</dbReference>
<protein>
    <submittedName>
        <fullName evidence="2">Heme oxygenase</fullName>
    </submittedName>
</protein>
<organism evidence="2">
    <name type="scientific">Lysobacter sp. ATCC 53042</name>
    <dbReference type="NCBI Taxonomy" id="324869"/>
    <lineage>
        <taxon>Bacteria</taxon>
        <taxon>Pseudomonadati</taxon>
        <taxon>Pseudomonadota</taxon>
        <taxon>Gammaproteobacteria</taxon>
        <taxon>Lysobacterales</taxon>
        <taxon>Lysobacteraceae</taxon>
        <taxon>Lysobacter</taxon>
    </lineage>
</organism>
<dbReference type="Pfam" id="PF01126">
    <property type="entry name" value="Heme_oxygenase"/>
    <property type="match status" value="1"/>
</dbReference>
<evidence type="ECO:0000256" key="1">
    <source>
        <dbReference type="SAM" id="MobiDB-lite"/>
    </source>
</evidence>
<sequence>MPRGFARSAGARGAGWEGRHGGRPSYNHTLPRAAPAAAPIERMNAPEPTPSPSDTPTATAAGPDTRSARLKAATRATHERLDQRIMAGDIFASRERFARFLRVQYRFHRDVDALYADPGLDALLPGLAARQRLAQIARDLDDLGQTLPSACAPAAQALPLAQALGWLYVAEGSNLGGSVLYKLAARLGLDRSFGARHLAAPPDGVARHWRRFTAALDGAALSAAQEADVVAGAEAAFRRVRGHVEEEFA</sequence>
<proteinExistence type="predicted"/>
<accession>F8TUH2</accession>
<dbReference type="Gene3D" id="1.20.910.10">
    <property type="entry name" value="Heme oxygenase-like"/>
    <property type="match status" value="1"/>
</dbReference>
<feature type="compositionally biased region" description="Low complexity" evidence="1">
    <location>
        <begin position="1"/>
        <end position="11"/>
    </location>
</feature>
<dbReference type="AlphaFoldDB" id="F8TUH2"/>
<dbReference type="CDD" id="cd19166">
    <property type="entry name" value="HemeO-bac"/>
    <property type="match status" value="1"/>
</dbReference>
<feature type="compositionally biased region" description="Low complexity" evidence="1">
    <location>
        <begin position="54"/>
        <end position="65"/>
    </location>
</feature>
<evidence type="ECO:0000313" key="2">
    <source>
        <dbReference type="EMBL" id="AEH59084.1"/>
    </source>
</evidence>
<reference evidence="2" key="1">
    <citation type="journal article" date="2011" name="Chem. Biol.">
        <title>Identification and characterization of the lysobactin biosynthetic gene cluster reveals mechanistic insights into an unusual termination module architecture.</title>
        <authorList>
            <person name="Hou J."/>
            <person name="Robbel L."/>
            <person name="Marahiel M.A."/>
        </authorList>
    </citation>
    <scope>NUCLEOTIDE SEQUENCE</scope>
    <source>
        <strain evidence="2">ATCC 53042</strain>
    </source>
</reference>
<feature type="region of interest" description="Disordered" evidence="1">
    <location>
        <begin position="1"/>
        <end position="67"/>
    </location>
</feature>
<dbReference type="SUPFAM" id="SSF48613">
    <property type="entry name" value="Heme oxygenase-like"/>
    <property type="match status" value="1"/>
</dbReference>
<dbReference type="GO" id="GO:0006788">
    <property type="term" value="P:heme oxidation"/>
    <property type="evidence" value="ECO:0007669"/>
    <property type="project" value="InterPro"/>
</dbReference>